<feature type="compositionally biased region" description="Low complexity" evidence="5">
    <location>
        <begin position="590"/>
        <end position="605"/>
    </location>
</feature>
<proteinExistence type="inferred from homology"/>
<keyword evidence="2 4" id="KW-0378">Hydrolase</keyword>
<organism evidence="7 8">
    <name type="scientific">Streptococcus suis</name>
    <dbReference type="NCBI Taxonomy" id="1307"/>
    <lineage>
        <taxon>Bacteria</taxon>
        <taxon>Bacillati</taxon>
        <taxon>Bacillota</taxon>
        <taxon>Bacilli</taxon>
        <taxon>Lactobacillales</taxon>
        <taxon>Streptococcaceae</taxon>
        <taxon>Streptococcus</taxon>
    </lineage>
</organism>
<dbReference type="InterPro" id="IPR017853">
    <property type="entry name" value="GH"/>
</dbReference>
<dbReference type="Gene3D" id="2.60.120.260">
    <property type="entry name" value="Galactose-binding domain-like"/>
    <property type="match status" value="1"/>
</dbReference>
<dbReference type="PANTHER" id="PTHR34983:SF2">
    <property type="entry name" value="ENDO-BETA-1,4-GALACTANASE"/>
    <property type="match status" value="1"/>
</dbReference>
<feature type="transmembrane region" description="Helical" evidence="6">
    <location>
        <begin position="676"/>
        <end position="696"/>
    </location>
</feature>
<keyword evidence="6" id="KW-0812">Transmembrane</keyword>
<dbReference type="EMBL" id="WNXH01000006">
    <property type="protein sequence ID" value="MYN69571.1"/>
    <property type="molecule type" value="Genomic_DNA"/>
</dbReference>
<feature type="chain" id="PRO_5027155949" description="Arabinogalactan endo-beta-1,4-galactanase" evidence="4">
    <location>
        <begin position="32"/>
        <end position="702"/>
    </location>
</feature>
<dbReference type="EC" id="3.2.1.89" evidence="4"/>
<dbReference type="GO" id="GO:0031218">
    <property type="term" value="F:arabinogalactan endo-1,4-beta-galactosidase activity"/>
    <property type="evidence" value="ECO:0007669"/>
    <property type="project" value="UniProtKB-EC"/>
</dbReference>
<evidence type="ECO:0000313" key="7">
    <source>
        <dbReference type="EMBL" id="MYN69571.1"/>
    </source>
</evidence>
<dbReference type="GO" id="GO:0045490">
    <property type="term" value="P:pectin catabolic process"/>
    <property type="evidence" value="ECO:0007669"/>
    <property type="project" value="TreeGrafter"/>
</dbReference>
<evidence type="ECO:0000256" key="6">
    <source>
        <dbReference type="SAM" id="Phobius"/>
    </source>
</evidence>
<feature type="compositionally biased region" description="Low complexity" evidence="5">
    <location>
        <begin position="619"/>
        <end position="633"/>
    </location>
</feature>
<feature type="signal peptide" evidence="4">
    <location>
        <begin position="1"/>
        <end position="31"/>
    </location>
</feature>
<keyword evidence="4" id="KW-0732">Signal</keyword>
<dbReference type="GO" id="GO:0015926">
    <property type="term" value="F:glucosidase activity"/>
    <property type="evidence" value="ECO:0007669"/>
    <property type="project" value="InterPro"/>
</dbReference>
<sequence>MKKRNTVLAKIGLLGVSALVAFASFSSSVVADDSFYVEKVNNLPEKFIKGVDISTLISQEDSGVKYYDQSGTEKDLITLLSENGVNYVRIRIWNDPYDAAGNGYGAGNSDLEKAITIGQRATAAGMRVFIDFHYSDFWADPGRQVAPKAWSGMSIDDKSQALYDFTKTSLEALKAAGVDVGMVQVGNETTASGIAGESGDERYQLFKAGTEAVRAVDSSILVALHFTNPEKTETILHYAEMLKQFNIDYDIFATSYYSFWHGSLENLTNVLKTVESTYGKKTLVAETSYVYTLEDGDGQTNVIKSEQQTKLGGYPASVQGQANNLRDVIAASADAGALGVFYWEPAWTPVGTTDRASNLPIWEQYGSGWASSYVIPYDPAVNENNYGGSEWDNQALFDFDGNALDSLKVFNLVETGFGVVPEKVEELPETEPTEILINLLENGSFESDDLSMFAINQSYVSRKTDTPKDGQYALHFWSDSPIDYQVEQAITLDPGIYRFELNMQGDKAGTTEKIYPYVKIGESQIDGENIHLDGYAIWQNSNVEFTITEPTEIKIGLAVTADAGAWGTTDDWTLVKLGEIDAPSTDENGEGTTSSSSKETPSTNDEIGENTSGSEKKGGTTTSSSIDSGTVTSEGGTLKNISSDGNKEKNQLPKDQQSTKKETGLLPKTGDNQSQLVVVIGIILLFVPLLLNLFHLKAKDKK</sequence>
<feature type="region of interest" description="Disordered" evidence="5">
    <location>
        <begin position="580"/>
        <end position="669"/>
    </location>
</feature>
<dbReference type="Gene3D" id="3.20.20.80">
    <property type="entry name" value="Glycosidases"/>
    <property type="match status" value="1"/>
</dbReference>
<dbReference type="SUPFAM" id="SSF51445">
    <property type="entry name" value="(Trans)glycosidases"/>
    <property type="match status" value="1"/>
</dbReference>
<comment type="caution">
    <text evidence="7">The sequence shown here is derived from an EMBL/GenBank/DDBJ whole genome shotgun (WGS) entry which is preliminary data.</text>
</comment>
<dbReference type="Proteomes" id="UP000483765">
    <property type="component" value="Unassembled WGS sequence"/>
</dbReference>
<accession>A0A6L8MWT2</accession>
<reference evidence="7 8" key="1">
    <citation type="submission" date="2019-11" db="EMBL/GenBank/DDBJ databases">
        <title>Divergent Streptococcus suis from cattle.</title>
        <authorList>
            <person name="Williamson C."/>
        </authorList>
    </citation>
    <scope>NUCLEOTIDE SEQUENCE [LARGE SCALE GENOMIC DNA]</scope>
    <source>
        <strain evidence="7 8">10-36905</strain>
    </source>
</reference>
<comment type="catalytic activity">
    <reaction evidence="4">
        <text>The enzyme specifically hydrolyzes (1-&gt;4)-beta-D-galactosidic linkages in type I arabinogalactans.</text>
        <dbReference type="EC" id="3.2.1.89"/>
    </reaction>
</comment>
<evidence type="ECO:0000256" key="1">
    <source>
        <dbReference type="ARBA" id="ARBA00010687"/>
    </source>
</evidence>
<evidence type="ECO:0000256" key="3">
    <source>
        <dbReference type="ARBA" id="ARBA00023295"/>
    </source>
</evidence>
<comment type="similarity">
    <text evidence="1 4">Belongs to the glycosyl hydrolase 53 family.</text>
</comment>
<dbReference type="PANTHER" id="PTHR34983">
    <property type="entry name" value="ARABINOGALACTAN ENDO-BETA-1,4-GALACTANASE A"/>
    <property type="match status" value="1"/>
</dbReference>
<keyword evidence="6" id="KW-1133">Transmembrane helix</keyword>
<protein>
    <recommendedName>
        <fullName evidence="4">Arabinogalactan endo-beta-1,4-galactanase</fullName>
        <ecNumber evidence="4">3.2.1.89</ecNumber>
    </recommendedName>
</protein>
<dbReference type="Pfam" id="PF07745">
    <property type="entry name" value="Glyco_hydro_53"/>
    <property type="match status" value="1"/>
</dbReference>
<dbReference type="InterPro" id="IPR011683">
    <property type="entry name" value="Glyco_hydro_53"/>
</dbReference>
<dbReference type="AlphaFoldDB" id="A0A6L8MWT2"/>
<keyword evidence="6" id="KW-0472">Membrane</keyword>
<gene>
    <name evidence="7" type="ORF">GLP18_04870</name>
</gene>
<evidence type="ECO:0000313" key="8">
    <source>
        <dbReference type="Proteomes" id="UP000483765"/>
    </source>
</evidence>
<feature type="compositionally biased region" description="Basic and acidic residues" evidence="5">
    <location>
        <begin position="645"/>
        <end position="663"/>
    </location>
</feature>
<dbReference type="RefSeq" id="WP_160864015.1">
    <property type="nucleotide sequence ID" value="NZ_WNXH01000006.1"/>
</dbReference>
<dbReference type="NCBIfam" id="TIGR01167">
    <property type="entry name" value="LPXTG_anchor"/>
    <property type="match status" value="1"/>
</dbReference>
<name>A0A6L8MWT2_STRSU</name>
<keyword evidence="3 4" id="KW-0326">Glycosidase</keyword>
<evidence type="ECO:0000256" key="4">
    <source>
        <dbReference type="RuleBase" id="RU361192"/>
    </source>
</evidence>
<evidence type="ECO:0000256" key="5">
    <source>
        <dbReference type="SAM" id="MobiDB-lite"/>
    </source>
</evidence>
<evidence type="ECO:0000256" key="2">
    <source>
        <dbReference type="ARBA" id="ARBA00022801"/>
    </source>
</evidence>